<dbReference type="EMBL" id="JBBNAE010000001">
    <property type="protein sequence ID" value="KAK9154132.1"/>
    <property type="molecule type" value="Genomic_DNA"/>
</dbReference>
<dbReference type="InterPro" id="IPR044991">
    <property type="entry name" value="TET_plant"/>
</dbReference>
<evidence type="ECO:0000313" key="8">
    <source>
        <dbReference type="Proteomes" id="UP001417504"/>
    </source>
</evidence>
<evidence type="ECO:0000256" key="4">
    <source>
        <dbReference type="ARBA" id="ARBA00022989"/>
    </source>
</evidence>
<proteinExistence type="inferred from homology"/>
<gene>
    <name evidence="7" type="ORF">Sjap_001612</name>
</gene>
<feature type="transmembrane region" description="Helical" evidence="6">
    <location>
        <begin position="70"/>
        <end position="96"/>
    </location>
</feature>
<evidence type="ECO:0000256" key="6">
    <source>
        <dbReference type="SAM" id="Phobius"/>
    </source>
</evidence>
<name>A0AAP0PRV2_9MAGN</name>
<dbReference type="PANTHER" id="PTHR32191">
    <property type="entry name" value="TETRASPANIN-8-RELATED"/>
    <property type="match status" value="1"/>
</dbReference>
<evidence type="ECO:0000256" key="2">
    <source>
        <dbReference type="ARBA" id="ARBA00006840"/>
    </source>
</evidence>
<dbReference type="AlphaFoldDB" id="A0AAP0PRV2"/>
<keyword evidence="3 6" id="KW-0812">Transmembrane</keyword>
<comment type="caution">
    <text evidence="7">The sequence shown here is derived from an EMBL/GenBank/DDBJ whole genome shotgun (WGS) entry which is preliminary data.</text>
</comment>
<dbReference type="Pfam" id="PF00335">
    <property type="entry name" value="Tetraspanin"/>
    <property type="match status" value="1"/>
</dbReference>
<feature type="transmembrane region" description="Helical" evidence="6">
    <location>
        <begin position="6"/>
        <end position="29"/>
    </location>
</feature>
<sequence>MRLSNSLVGLINFLTFLLSIPILAGGIWLSSKANSTDCLRFLQWPLIIIGAAIMVVSLAGFAGACYRNTFLMWLYLFVMFFVIATLIGFVVFAYVVTDKGSGRAVLNRVYLDYYLEDYSGWLEERVKSGSYWGKISSCIRDSKVCAKMGRTYMGAPESADMFYVRRLSPIESGCCKPPSECGFVYVNETTWNPGGGLMGTSMDCSRWSNDQEQLCYSCDSCKAGVLASLKKSWRKVSIINIVVLIILVIVYVIGVAAFRNNKRMDNDEPYGMGRMTKAQPSVIQF</sequence>
<feature type="transmembrane region" description="Helical" evidence="6">
    <location>
        <begin position="41"/>
        <end position="64"/>
    </location>
</feature>
<keyword evidence="4 6" id="KW-1133">Transmembrane helix</keyword>
<keyword evidence="8" id="KW-1185">Reference proteome</keyword>
<comment type="similarity">
    <text evidence="2">Belongs to the tetraspanin (TM4SF) family.</text>
</comment>
<evidence type="ECO:0000256" key="3">
    <source>
        <dbReference type="ARBA" id="ARBA00022692"/>
    </source>
</evidence>
<evidence type="ECO:0000256" key="1">
    <source>
        <dbReference type="ARBA" id="ARBA00004141"/>
    </source>
</evidence>
<organism evidence="7 8">
    <name type="scientific">Stephania japonica</name>
    <dbReference type="NCBI Taxonomy" id="461633"/>
    <lineage>
        <taxon>Eukaryota</taxon>
        <taxon>Viridiplantae</taxon>
        <taxon>Streptophyta</taxon>
        <taxon>Embryophyta</taxon>
        <taxon>Tracheophyta</taxon>
        <taxon>Spermatophyta</taxon>
        <taxon>Magnoliopsida</taxon>
        <taxon>Ranunculales</taxon>
        <taxon>Menispermaceae</taxon>
        <taxon>Menispermoideae</taxon>
        <taxon>Cissampelideae</taxon>
        <taxon>Stephania</taxon>
    </lineage>
</organism>
<feature type="transmembrane region" description="Helical" evidence="6">
    <location>
        <begin position="238"/>
        <end position="258"/>
    </location>
</feature>
<evidence type="ECO:0000313" key="7">
    <source>
        <dbReference type="EMBL" id="KAK9154132.1"/>
    </source>
</evidence>
<dbReference type="Proteomes" id="UP001417504">
    <property type="component" value="Unassembled WGS sequence"/>
</dbReference>
<dbReference type="GO" id="GO:0009734">
    <property type="term" value="P:auxin-activated signaling pathway"/>
    <property type="evidence" value="ECO:0007669"/>
    <property type="project" value="InterPro"/>
</dbReference>
<comment type="subcellular location">
    <subcellularLocation>
        <location evidence="1">Membrane</location>
        <topology evidence="1">Multi-pass membrane protein</topology>
    </subcellularLocation>
</comment>
<dbReference type="PRINTS" id="PR00259">
    <property type="entry name" value="TMFOUR"/>
</dbReference>
<dbReference type="GO" id="GO:0016020">
    <property type="term" value="C:membrane"/>
    <property type="evidence" value="ECO:0007669"/>
    <property type="project" value="UniProtKB-SubCell"/>
</dbReference>
<evidence type="ECO:0008006" key="9">
    <source>
        <dbReference type="Google" id="ProtNLM"/>
    </source>
</evidence>
<dbReference type="InterPro" id="IPR018499">
    <property type="entry name" value="Tetraspanin/Peripherin"/>
</dbReference>
<keyword evidence="5 6" id="KW-0472">Membrane</keyword>
<evidence type="ECO:0000256" key="5">
    <source>
        <dbReference type="ARBA" id="ARBA00023136"/>
    </source>
</evidence>
<accession>A0AAP0PRV2</accession>
<reference evidence="7 8" key="1">
    <citation type="submission" date="2024-01" db="EMBL/GenBank/DDBJ databases">
        <title>Genome assemblies of Stephania.</title>
        <authorList>
            <person name="Yang L."/>
        </authorList>
    </citation>
    <scope>NUCLEOTIDE SEQUENCE [LARGE SCALE GENOMIC DNA]</scope>
    <source>
        <strain evidence="7">QJT</strain>
        <tissue evidence="7">Leaf</tissue>
    </source>
</reference>
<protein>
    <recommendedName>
        <fullName evidence="9">Tetraspanin-3</fullName>
    </recommendedName>
</protein>